<dbReference type="Proteomes" id="UP000241639">
    <property type="component" value="Unassembled WGS sequence"/>
</dbReference>
<dbReference type="RefSeq" id="WP_107728718.1">
    <property type="nucleotide sequence ID" value="NZ_PZZP01000008.1"/>
</dbReference>
<dbReference type="AlphaFoldDB" id="A0A2T4YYC0"/>
<keyword evidence="2" id="KW-1185">Reference proteome</keyword>
<dbReference type="InterPro" id="IPR014962">
    <property type="entry name" value="YolD"/>
</dbReference>
<comment type="caution">
    <text evidence="1">The sequence shown here is derived from an EMBL/GenBank/DDBJ whole genome shotgun (WGS) entry which is preliminary data.</text>
</comment>
<proteinExistence type="predicted"/>
<gene>
    <name evidence="1" type="ORF">C8J48_3765</name>
</gene>
<name>A0A2T4YYC0_9BACL</name>
<reference evidence="1 2" key="1">
    <citation type="submission" date="2018-04" db="EMBL/GenBank/DDBJ databases">
        <title>Genomic Encyclopedia of Archaeal and Bacterial Type Strains, Phase II (KMG-II): from individual species to whole genera.</title>
        <authorList>
            <person name="Goeker M."/>
        </authorList>
    </citation>
    <scope>NUCLEOTIDE SEQUENCE [LARGE SCALE GENOMIC DNA]</scope>
    <source>
        <strain evidence="1 2">DSM 45169</strain>
    </source>
</reference>
<evidence type="ECO:0000313" key="1">
    <source>
        <dbReference type="EMBL" id="PTM51712.1"/>
    </source>
</evidence>
<protein>
    <submittedName>
        <fullName evidence="1">YolD-like protein</fullName>
    </submittedName>
</protein>
<organism evidence="1 2">
    <name type="scientific">Desmospora activa DSM 45169</name>
    <dbReference type="NCBI Taxonomy" id="1121389"/>
    <lineage>
        <taxon>Bacteria</taxon>
        <taxon>Bacillati</taxon>
        <taxon>Bacillota</taxon>
        <taxon>Bacilli</taxon>
        <taxon>Bacillales</taxon>
        <taxon>Thermoactinomycetaceae</taxon>
        <taxon>Desmospora</taxon>
    </lineage>
</organism>
<dbReference type="EMBL" id="PZZP01000008">
    <property type="protein sequence ID" value="PTM51712.1"/>
    <property type="molecule type" value="Genomic_DNA"/>
</dbReference>
<evidence type="ECO:0000313" key="2">
    <source>
        <dbReference type="Proteomes" id="UP000241639"/>
    </source>
</evidence>
<accession>A0A2T4YYC0</accession>
<sequence length="114" mass="13342">MDLNRGNKLWEGNRIILPEHEESLWQAQRKSEEYQPPELDPDALEEIGRIIAWSKLEEQAIEVTYAAKYGTDKYIGHVVRIDPVERWLILQNGEDKKLFPFSIIIGAEKMTDYL</sequence>
<dbReference type="Pfam" id="PF08863">
    <property type="entry name" value="YolD"/>
    <property type="match status" value="1"/>
</dbReference>
<dbReference type="OrthoDB" id="2376882at2"/>